<sequence length="171" mass="18559">MPAAATPLSNATVPLEKALGRLGKLVPGCTMALKTPPMFEPTEVHPVVPLLVAQTDDLDRHPHLLSEEDIFHVLLSGGPARLVRHVCHATSPYTQDNRRVTFSTPEQPAGHAGKVAKPVGEVACLNRDAYNLDLTHAKVKESLDQSKSISKQDKAKVELVKEKIKCIYMAG</sequence>
<dbReference type="KEGG" id="gtr:GLOTRDRAFT_93346"/>
<dbReference type="EMBL" id="KB469301">
    <property type="protein sequence ID" value="EPQ55789.1"/>
    <property type="molecule type" value="Genomic_DNA"/>
</dbReference>
<reference evidence="1 2" key="1">
    <citation type="journal article" date="2012" name="Science">
        <title>The Paleozoic origin of enzymatic lignin decomposition reconstructed from 31 fungal genomes.</title>
        <authorList>
            <person name="Floudas D."/>
            <person name="Binder M."/>
            <person name="Riley R."/>
            <person name="Barry K."/>
            <person name="Blanchette R.A."/>
            <person name="Henrissat B."/>
            <person name="Martinez A.T."/>
            <person name="Otillar R."/>
            <person name="Spatafora J.W."/>
            <person name="Yadav J.S."/>
            <person name="Aerts A."/>
            <person name="Benoit I."/>
            <person name="Boyd A."/>
            <person name="Carlson A."/>
            <person name="Copeland A."/>
            <person name="Coutinho P.M."/>
            <person name="de Vries R.P."/>
            <person name="Ferreira P."/>
            <person name="Findley K."/>
            <person name="Foster B."/>
            <person name="Gaskell J."/>
            <person name="Glotzer D."/>
            <person name="Gorecki P."/>
            <person name="Heitman J."/>
            <person name="Hesse C."/>
            <person name="Hori C."/>
            <person name="Igarashi K."/>
            <person name="Jurgens J.A."/>
            <person name="Kallen N."/>
            <person name="Kersten P."/>
            <person name="Kohler A."/>
            <person name="Kuees U."/>
            <person name="Kumar T.K.A."/>
            <person name="Kuo A."/>
            <person name="LaButti K."/>
            <person name="Larrondo L.F."/>
            <person name="Lindquist E."/>
            <person name="Ling A."/>
            <person name="Lombard V."/>
            <person name="Lucas S."/>
            <person name="Lundell T."/>
            <person name="Martin R."/>
            <person name="McLaughlin D.J."/>
            <person name="Morgenstern I."/>
            <person name="Morin E."/>
            <person name="Murat C."/>
            <person name="Nagy L.G."/>
            <person name="Nolan M."/>
            <person name="Ohm R.A."/>
            <person name="Patyshakuliyeva A."/>
            <person name="Rokas A."/>
            <person name="Ruiz-Duenas F.J."/>
            <person name="Sabat G."/>
            <person name="Salamov A."/>
            <person name="Samejima M."/>
            <person name="Schmutz J."/>
            <person name="Slot J.C."/>
            <person name="St John F."/>
            <person name="Stenlid J."/>
            <person name="Sun H."/>
            <person name="Sun S."/>
            <person name="Syed K."/>
            <person name="Tsang A."/>
            <person name="Wiebenga A."/>
            <person name="Young D."/>
            <person name="Pisabarro A."/>
            <person name="Eastwood D.C."/>
            <person name="Martin F."/>
            <person name="Cullen D."/>
            <person name="Grigoriev I.V."/>
            <person name="Hibbett D.S."/>
        </authorList>
    </citation>
    <scope>NUCLEOTIDE SEQUENCE [LARGE SCALE GENOMIC DNA]</scope>
    <source>
        <strain evidence="1 2">ATCC 11539</strain>
    </source>
</reference>
<dbReference type="GeneID" id="19309476"/>
<gene>
    <name evidence="1" type="ORF">GLOTRDRAFT_93346</name>
</gene>
<protein>
    <submittedName>
        <fullName evidence="1">Uncharacterized protein</fullName>
    </submittedName>
</protein>
<dbReference type="Proteomes" id="UP000030669">
    <property type="component" value="Unassembled WGS sequence"/>
</dbReference>
<dbReference type="HOGENOM" id="CLU_1563024_0_0_1"/>
<proteinExistence type="predicted"/>
<dbReference type="AlphaFoldDB" id="S7RRZ4"/>
<dbReference type="RefSeq" id="XP_007865826.1">
    <property type="nucleotide sequence ID" value="XM_007867635.1"/>
</dbReference>
<keyword evidence="2" id="KW-1185">Reference proteome</keyword>
<accession>S7RRZ4</accession>
<evidence type="ECO:0000313" key="1">
    <source>
        <dbReference type="EMBL" id="EPQ55789.1"/>
    </source>
</evidence>
<name>S7RRZ4_GLOTA</name>
<evidence type="ECO:0000313" key="2">
    <source>
        <dbReference type="Proteomes" id="UP000030669"/>
    </source>
</evidence>
<organism evidence="1 2">
    <name type="scientific">Gloeophyllum trabeum (strain ATCC 11539 / FP-39264 / Madison 617)</name>
    <name type="common">Brown rot fungus</name>
    <dbReference type="NCBI Taxonomy" id="670483"/>
    <lineage>
        <taxon>Eukaryota</taxon>
        <taxon>Fungi</taxon>
        <taxon>Dikarya</taxon>
        <taxon>Basidiomycota</taxon>
        <taxon>Agaricomycotina</taxon>
        <taxon>Agaricomycetes</taxon>
        <taxon>Gloeophyllales</taxon>
        <taxon>Gloeophyllaceae</taxon>
        <taxon>Gloeophyllum</taxon>
    </lineage>
</organism>